<dbReference type="SUPFAM" id="SSF64268">
    <property type="entry name" value="PX domain"/>
    <property type="match status" value="1"/>
</dbReference>
<name>A0AAD5LCR8_PYTIN</name>
<dbReference type="GO" id="GO:0035091">
    <property type="term" value="F:phosphatidylinositol binding"/>
    <property type="evidence" value="ECO:0007669"/>
    <property type="project" value="InterPro"/>
</dbReference>
<organism evidence="1 2">
    <name type="scientific">Pythium insidiosum</name>
    <name type="common">Pythiosis disease agent</name>
    <dbReference type="NCBI Taxonomy" id="114742"/>
    <lineage>
        <taxon>Eukaryota</taxon>
        <taxon>Sar</taxon>
        <taxon>Stramenopiles</taxon>
        <taxon>Oomycota</taxon>
        <taxon>Peronosporomycetes</taxon>
        <taxon>Pythiales</taxon>
        <taxon>Pythiaceae</taxon>
        <taxon>Pythium</taxon>
    </lineage>
</organism>
<proteinExistence type="predicted"/>
<protein>
    <recommendedName>
        <fullName evidence="3">PX domain-containing protein</fullName>
    </recommendedName>
</protein>
<evidence type="ECO:0008006" key="3">
    <source>
        <dbReference type="Google" id="ProtNLM"/>
    </source>
</evidence>
<keyword evidence="2" id="KW-1185">Reference proteome</keyword>
<sequence length="224" mass="25246">MAPHISPSPMSVRMNQSHSAVSPLSVRVLRFFTEEKEAPSIKKTRFVYDIETCHQETGDVFRAQRRFREFQRLRDGLLAECRHCPDCHSFVERLEQAKLPSRALVVLDAQKYGATRVLQLTHFLTDLINIVTAHARHCKRNGADVDKSVGLFLGVSSLQEAEDAVSSTTSLLGVCKTKQDRLDFRAASMPDFRYSASSLLDATDNALELHRLRGYSAAELPSRR</sequence>
<comment type="caution">
    <text evidence="1">The sequence shown here is derived from an EMBL/GenBank/DDBJ whole genome shotgun (WGS) entry which is preliminary data.</text>
</comment>
<dbReference type="CDD" id="cd06093">
    <property type="entry name" value="PX_domain"/>
    <property type="match status" value="1"/>
</dbReference>
<evidence type="ECO:0000313" key="1">
    <source>
        <dbReference type="EMBL" id="KAJ0396632.1"/>
    </source>
</evidence>
<dbReference type="InterPro" id="IPR036871">
    <property type="entry name" value="PX_dom_sf"/>
</dbReference>
<gene>
    <name evidence="1" type="ORF">P43SY_008884</name>
</gene>
<dbReference type="AlphaFoldDB" id="A0AAD5LCR8"/>
<dbReference type="Gene3D" id="3.30.1520.10">
    <property type="entry name" value="Phox-like domain"/>
    <property type="match status" value="1"/>
</dbReference>
<accession>A0AAD5LCR8</accession>
<dbReference type="Proteomes" id="UP001209570">
    <property type="component" value="Unassembled WGS sequence"/>
</dbReference>
<dbReference type="EMBL" id="JAKCXM010000287">
    <property type="protein sequence ID" value="KAJ0396632.1"/>
    <property type="molecule type" value="Genomic_DNA"/>
</dbReference>
<reference evidence="1" key="1">
    <citation type="submission" date="2021-12" db="EMBL/GenBank/DDBJ databases">
        <title>Prjna785345.</title>
        <authorList>
            <person name="Rujirawat T."/>
            <person name="Krajaejun T."/>
        </authorList>
    </citation>
    <scope>NUCLEOTIDE SEQUENCE</scope>
    <source>
        <strain evidence="1">Pi057C3</strain>
    </source>
</reference>
<evidence type="ECO:0000313" key="2">
    <source>
        <dbReference type="Proteomes" id="UP001209570"/>
    </source>
</evidence>